<reference evidence="3 4" key="1">
    <citation type="journal article" date="2016" name="Nat. Commun.">
        <title>Ectomycorrhizal ecology is imprinted in the genome of the dominant symbiotic fungus Cenococcum geophilum.</title>
        <authorList>
            <consortium name="DOE Joint Genome Institute"/>
            <person name="Peter M."/>
            <person name="Kohler A."/>
            <person name="Ohm R.A."/>
            <person name="Kuo A."/>
            <person name="Krutzmann J."/>
            <person name="Morin E."/>
            <person name="Arend M."/>
            <person name="Barry K.W."/>
            <person name="Binder M."/>
            <person name="Choi C."/>
            <person name="Clum A."/>
            <person name="Copeland A."/>
            <person name="Grisel N."/>
            <person name="Haridas S."/>
            <person name="Kipfer T."/>
            <person name="LaButti K."/>
            <person name="Lindquist E."/>
            <person name="Lipzen A."/>
            <person name="Maire R."/>
            <person name="Meier B."/>
            <person name="Mihaltcheva S."/>
            <person name="Molinier V."/>
            <person name="Murat C."/>
            <person name="Poggeler S."/>
            <person name="Quandt C.A."/>
            <person name="Sperisen C."/>
            <person name="Tritt A."/>
            <person name="Tisserant E."/>
            <person name="Crous P.W."/>
            <person name="Henrissat B."/>
            <person name="Nehls U."/>
            <person name="Egli S."/>
            <person name="Spatafora J.W."/>
            <person name="Grigoriev I.V."/>
            <person name="Martin F.M."/>
        </authorList>
    </citation>
    <scope>NUCLEOTIDE SEQUENCE [LARGE SCALE GENOMIC DNA]</scope>
    <source>
        <strain evidence="3 4">CBS 207.34</strain>
    </source>
</reference>
<dbReference type="GO" id="GO:0005524">
    <property type="term" value="F:ATP binding"/>
    <property type="evidence" value="ECO:0007669"/>
    <property type="project" value="InterPro"/>
</dbReference>
<dbReference type="PROSITE" id="PS50011">
    <property type="entry name" value="PROTEIN_KINASE_DOM"/>
    <property type="match status" value="1"/>
</dbReference>
<dbReference type="PROSITE" id="PS00108">
    <property type="entry name" value="PROTEIN_KINASE_ST"/>
    <property type="match status" value="1"/>
</dbReference>
<dbReference type="CDD" id="cd00180">
    <property type="entry name" value="PKc"/>
    <property type="match status" value="1"/>
</dbReference>
<feature type="region of interest" description="Disordered" evidence="1">
    <location>
        <begin position="90"/>
        <end position="112"/>
    </location>
</feature>
<dbReference type="InterPro" id="IPR000719">
    <property type="entry name" value="Prot_kinase_dom"/>
</dbReference>
<feature type="non-terminal residue" evidence="3">
    <location>
        <position position="1"/>
    </location>
</feature>
<keyword evidence="3" id="KW-0808">Transferase</keyword>
<dbReference type="SMART" id="SM00220">
    <property type="entry name" value="S_TKc"/>
    <property type="match status" value="1"/>
</dbReference>
<dbReference type="InterPro" id="IPR011009">
    <property type="entry name" value="Kinase-like_dom_sf"/>
</dbReference>
<organism evidence="3 4">
    <name type="scientific">Glonium stellatum</name>
    <dbReference type="NCBI Taxonomy" id="574774"/>
    <lineage>
        <taxon>Eukaryota</taxon>
        <taxon>Fungi</taxon>
        <taxon>Dikarya</taxon>
        <taxon>Ascomycota</taxon>
        <taxon>Pezizomycotina</taxon>
        <taxon>Dothideomycetes</taxon>
        <taxon>Pleosporomycetidae</taxon>
        <taxon>Gloniales</taxon>
        <taxon>Gloniaceae</taxon>
        <taxon>Glonium</taxon>
    </lineage>
</organism>
<dbReference type="InterPro" id="IPR053235">
    <property type="entry name" value="Ser_Thr_kinase"/>
</dbReference>
<keyword evidence="3" id="KW-0418">Kinase</keyword>
<evidence type="ECO:0000256" key="1">
    <source>
        <dbReference type="SAM" id="MobiDB-lite"/>
    </source>
</evidence>
<evidence type="ECO:0000259" key="2">
    <source>
        <dbReference type="PROSITE" id="PS50011"/>
    </source>
</evidence>
<dbReference type="Gene3D" id="1.10.510.10">
    <property type="entry name" value="Transferase(Phosphotransferase) domain 1"/>
    <property type="match status" value="1"/>
</dbReference>
<dbReference type="OrthoDB" id="4062651at2759"/>
<accession>A0A8E2FAR1</accession>
<dbReference type="SUPFAM" id="SSF56112">
    <property type="entry name" value="Protein kinase-like (PK-like)"/>
    <property type="match status" value="1"/>
</dbReference>
<keyword evidence="4" id="KW-1185">Reference proteome</keyword>
<dbReference type="InterPro" id="IPR008271">
    <property type="entry name" value="Ser/Thr_kinase_AS"/>
</dbReference>
<dbReference type="GO" id="GO:0004674">
    <property type="term" value="F:protein serine/threonine kinase activity"/>
    <property type="evidence" value="ECO:0007669"/>
    <property type="project" value="TreeGrafter"/>
</dbReference>
<evidence type="ECO:0000313" key="3">
    <source>
        <dbReference type="EMBL" id="OCL13410.1"/>
    </source>
</evidence>
<dbReference type="GO" id="GO:0005737">
    <property type="term" value="C:cytoplasm"/>
    <property type="evidence" value="ECO:0007669"/>
    <property type="project" value="TreeGrafter"/>
</dbReference>
<protein>
    <submittedName>
        <fullName evidence="3">Kinase-like protein</fullName>
    </submittedName>
</protein>
<feature type="non-terminal residue" evidence="3">
    <location>
        <position position="166"/>
    </location>
</feature>
<dbReference type="EMBL" id="KV748726">
    <property type="protein sequence ID" value="OCL13410.1"/>
    <property type="molecule type" value="Genomic_DNA"/>
</dbReference>
<gene>
    <name evidence="3" type="ORF">AOQ84DRAFT_261978</name>
</gene>
<evidence type="ECO:0000313" key="4">
    <source>
        <dbReference type="Proteomes" id="UP000250140"/>
    </source>
</evidence>
<feature type="domain" description="Protein kinase" evidence="2">
    <location>
        <begin position="1"/>
        <end position="166"/>
    </location>
</feature>
<dbReference type="AlphaFoldDB" id="A0A8E2FAR1"/>
<sequence>GSYTDEKHVGLLMSPVADHNLSDYLDIIQINKATQNMMATFFGCLAGALTKLHYSYHIRHKDIKPKNILIKDGNILLTDFGMALDWNESGQTTTNQEQRKSPKYCAPETTEGESRNSKADIWSLGCVYLEIVTVLKGQSRRNMKEFFISNGSRSEFFRLNQDAVVG</sequence>
<dbReference type="Pfam" id="PF00069">
    <property type="entry name" value="Pkinase"/>
    <property type="match status" value="1"/>
</dbReference>
<dbReference type="Proteomes" id="UP000250140">
    <property type="component" value="Unassembled WGS sequence"/>
</dbReference>
<name>A0A8E2FAR1_9PEZI</name>
<proteinExistence type="predicted"/>
<dbReference type="PANTHER" id="PTHR24361">
    <property type="entry name" value="MITOGEN-ACTIVATED KINASE KINASE KINASE"/>
    <property type="match status" value="1"/>
</dbReference>